<keyword evidence="3" id="KW-1185">Reference proteome</keyword>
<keyword evidence="1" id="KW-0472">Membrane</keyword>
<dbReference type="InterPro" id="IPR043502">
    <property type="entry name" value="DNA/RNA_pol_sf"/>
</dbReference>
<dbReference type="KEGG" id="adu:110273634"/>
<organism evidence="3 4">
    <name type="scientific">Arachis duranensis</name>
    <name type="common">Wild peanut</name>
    <dbReference type="NCBI Taxonomy" id="130453"/>
    <lineage>
        <taxon>Eukaryota</taxon>
        <taxon>Viridiplantae</taxon>
        <taxon>Streptophyta</taxon>
        <taxon>Embryophyta</taxon>
        <taxon>Tracheophyta</taxon>
        <taxon>Spermatophyta</taxon>
        <taxon>Magnoliopsida</taxon>
        <taxon>eudicotyledons</taxon>
        <taxon>Gunneridae</taxon>
        <taxon>Pentapetalae</taxon>
        <taxon>rosids</taxon>
        <taxon>fabids</taxon>
        <taxon>Fabales</taxon>
        <taxon>Fabaceae</taxon>
        <taxon>Papilionoideae</taxon>
        <taxon>50 kb inversion clade</taxon>
        <taxon>dalbergioids sensu lato</taxon>
        <taxon>Dalbergieae</taxon>
        <taxon>Pterocarpus clade</taxon>
        <taxon>Arachis</taxon>
    </lineage>
</organism>
<feature type="domain" description="Reverse transcriptase Ty1/copia-type" evidence="2">
    <location>
        <begin position="34"/>
        <end position="86"/>
    </location>
</feature>
<dbReference type="RefSeq" id="XP_020982513.1">
    <property type="nucleotide sequence ID" value="XM_021126854.1"/>
</dbReference>
<protein>
    <submittedName>
        <fullName evidence="4">Uncharacterized mitochondrial protein AtMg00810-like</fullName>
    </submittedName>
</protein>
<evidence type="ECO:0000259" key="2">
    <source>
        <dbReference type="Pfam" id="PF07727"/>
    </source>
</evidence>
<dbReference type="PANTHER" id="PTHR11439">
    <property type="entry name" value="GAG-POL-RELATED RETROTRANSPOSON"/>
    <property type="match status" value="1"/>
</dbReference>
<dbReference type="SUPFAM" id="SSF56672">
    <property type="entry name" value="DNA/RNA polymerases"/>
    <property type="match status" value="1"/>
</dbReference>
<gene>
    <name evidence="4" type="primary">LOC110273634</name>
</gene>
<keyword evidence="1" id="KW-0812">Transmembrane</keyword>
<reference evidence="4" key="2">
    <citation type="submission" date="2025-08" db="UniProtKB">
        <authorList>
            <consortium name="RefSeq"/>
        </authorList>
    </citation>
    <scope>IDENTIFICATION</scope>
    <source>
        <tissue evidence="4">Whole plant</tissue>
    </source>
</reference>
<sequence length="287" mass="32108">MTKEEPVVVAVINAVVAVAANVIRHVLLPRATHKSLAFLHRDLDEEVYIVAPPGLNVGKGQVYKLEKLLYGLNQASRQWNDKLKSIFVLDDRLKIKDIGDLKFFLGLEVVRSDKGIALYQRKYVVDMLTDYGFADCKPISTPMDYSEKLSKDSGSPLPNSIEYKNIVGKLLYLTNAQLDISYAISRLSQYLVKPTSLHLHSAHRILRYLKSAPAQGLFFPTSTDLCITGFSDSDWAACPDTRRSTSAYRFYFGPALISWKSKKKNTGSCSFSKAEYRALATATKEAI</sequence>
<evidence type="ECO:0000313" key="4">
    <source>
        <dbReference type="RefSeq" id="XP_020982513.1"/>
    </source>
</evidence>
<proteinExistence type="predicted"/>
<dbReference type="GeneID" id="110273634"/>
<dbReference type="Pfam" id="PF07727">
    <property type="entry name" value="RVT_2"/>
    <property type="match status" value="1"/>
</dbReference>
<dbReference type="CDD" id="cd09272">
    <property type="entry name" value="RNase_HI_RT_Ty1"/>
    <property type="match status" value="1"/>
</dbReference>
<accession>A0A6P5MI93</accession>
<dbReference type="AlphaFoldDB" id="A0A6P5MI93"/>
<keyword evidence="1" id="KW-1133">Transmembrane helix</keyword>
<dbReference type="InterPro" id="IPR013103">
    <property type="entry name" value="RVT_2"/>
</dbReference>
<name>A0A6P5MI93_ARADU</name>
<dbReference type="Proteomes" id="UP000515211">
    <property type="component" value="Chromosome 7"/>
</dbReference>
<evidence type="ECO:0000313" key="3">
    <source>
        <dbReference type="Proteomes" id="UP000515211"/>
    </source>
</evidence>
<dbReference type="PANTHER" id="PTHR11439:SF463">
    <property type="entry name" value="REVERSE TRANSCRIPTASE TY1_COPIA-TYPE DOMAIN-CONTAINING PROTEIN"/>
    <property type="match status" value="1"/>
</dbReference>
<feature type="transmembrane region" description="Helical" evidence="1">
    <location>
        <begin position="6"/>
        <end position="27"/>
    </location>
</feature>
<reference evidence="3" key="1">
    <citation type="journal article" date="2016" name="Nat. Genet.">
        <title>The genome sequences of Arachis duranensis and Arachis ipaensis, the diploid ancestors of cultivated peanut.</title>
        <authorList>
            <person name="Bertioli D.J."/>
            <person name="Cannon S.B."/>
            <person name="Froenicke L."/>
            <person name="Huang G."/>
            <person name="Farmer A.D."/>
            <person name="Cannon E.K."/>
            <person name="Liu X."/>
            <person name="Gao D."/>
            <person name="Clevenger J."/>
            <person name="Dash S."/>
            <person name="Ren L."/>
            <person name="Moretzsohn M.C."/>
            <person name="Shirasawa K."/>
            <person name="Huang W."/>
            <person name="Vidigal B."/>
            <person name="Abernathy B."/>
            <person name="Chu Y."/>
            <person name="Niederhuth C.E."/>
            <person name="Umale P."/>
            <person name="Araujo A.C."/>
            <person name="Kozik A."/>
            <person name="Kim K.D."/>
            <person name="Burow M.D."/>
            <person name="Varshney R.K."/>
            <person name="Wang X."/>
            <person name="Zhang X."/>
            <person name="Barkley N."/>
            <person name="Guimaraes P.M."/>
            <person name="Isobe S."/>
            <person name="Guo B."/>
            <person name="Liao B."/>
            <person name="Stalker H.T."/>
            <person name="Schmitz R.J."/>
            <person name="Scheffler B.E."/>
            <person name="Leal-Bertioli S.C."/>
            <person name="Xun X."/>
            <person name="Jackson S.A."/>
            <person name="Michelmore R."/>
            <person name="Ozias-Akins P."/>
        </authorList>
    </citation>
    <scope>NUCLEOTIDE SEQUENCE [LARGE SCALE GENOMIC DNA]</scope>
    <source>
        <strain evidence="3">cv. V14167</strain>
    </source>
</reference>
<evidence type="ECO:0000256" key="1">
    <source>
        <dbReference type="SAM" id="Phobius"/>
    </source>
</evidence>